<keyword evidence="2" id="KW-1185">Reference proteome</keyword>
<evidence type="ECO:0000313" key="2">
    <source>
        <dbReference type="Proteomes" id="UP000271624"/>
    </source>
</evidence>
<protein>
    <submittedName>
        <fullName evidence="1">Uncharacterized protein</fullName>
    </submittedName>
</protein>
<dbReference type="EMBL" id="RSCL01000029">
    <property type="protein sequence ID" value="RUS98456.1"/>
    <property type="molecule type" value="Genomic_DNA"/>
</dbReference>
<dbReference type="Proteomes" id="UP000271624">
    <property type="component" value="Unassembled WGS sequence"/>
</dbReference>
<accession>A0A3S1AD20</accession>
<dbReference type="AlphaFoldDB" id="A0A3S1AD20"/>
<sequence>MTANKDKAIKGILNKEQVSFFIALMVNLQKDLLKTDLTNNYYLEPGLIAELGICIISSKTFFLVAPETLHRIHYDTASCVQLRDESPHFEQVTSKK</sequence>
<organism evidence="1 2">
    <name type="scientific">Dulcicalothrix desertica PCC 7102</name>
    <dbReference type="NCBI Taxonomy" id="232991"/>
    <lineage>
        <taxon>Bacteria</taxon>
        <taxon>Bacillati</taxon>
        <taxon>Cyanobacteriota</taxon>
        <taxon>Cyanophyceae</taxon>
        <taxon>Nostocales</taxon>
        <taxon>Calotrichaceae</taxon>
        <taxon>Dulcicalothrix</taxon>
    </lineage>
</organism>
<evidence type="ECO:0000313" key="1">
    <source>
        <dbReference type="EMBL" id="RUS98456.1"/>
    </source>
</evidence>
<comment type="caution">
    <text evidence="1">The sequence shown here is derived from an EMBL/GenBank/DDBJ whole genome shotgun (WGS) entry which is preliminary data.</text>
</comment>
<reference evidence="1" key="1">
    <citation type="submission" date="2018-12" db="EMBL/GenBank/DDBJ databases">
        <authorList>
            <person name="Will S."/>
            <person name="Neumann-Schaal M."/>
            <person name="Henke P."/>
        </authorList>
    </citation>
    <scope>NUCLEOTIDE SEQUENCE</scope>
    <source>
        <strain evidence="1">PCC 7102</strain>
    </source>
</reference>
<name>A0A3S1AD20_9CYAN</name>
<gene>
    <name evidence="1" type="ORF">DSM106972_080850</name>
</gene>
<reference evidence="1" key="2">
    <citation type="journal article" date="2019" name="Genome Biol. Evol.">
        <title>Day and night: Metabolic profiles and evolutionary relationships of six axenic non-marine cyanobacteria.</title>
        <authorList>
            <person name="Will S.E."/>
            <person name="Henke P."/>
            <person name="Boedeker C."/>
            <person name="Huang S."/>
            <person name="Brinkmann H."/>
            <person name="Rohde M."/>
            <person name="Jarek M."/>
            <person name="Friedl T."/>
            <person name="Seufert S."/>
            <person name="Schumacher M."/>
            <person name="Overmann J."/>
            <person name="Neumann-Schaal M."/>
            <person name="Petersen J."/>
        </authorList>
    </citation>
    <scope>NUCLEOTIDE SEQUENCE [LARGE SCALE GENOMIC DNA]</scope>
    <source>
        <strain evidence="1">PCC 7102</strain>
    </source>
</reference>
<proteinExistence type="predicted"/>